<proteinExistence type="predicted"/>
<name>A0ABV9Q2X6_9BACL</name>
<dbReference type="Proteomes" id="UP001596002">
    <property type="component" value="Unassembled WGS sequence"/>
</dbReference>
<dbReference type="InterPro" id="IPR016181">
    <property type="entry name" value="Acyl_CoA_acyltransferase"/>
</dbReference>
<accession>A0ABV9Q2X6</accession>
<protein>
    <submittedName>
        <fullName evidence="1">Uncharacterized protein</fullName>
    </submittedName>
</protein>
<evidence type="ECO:0000313" key="1">
    <source>
        <dbReference type="EMBL" id="MFC4767797.1"/>
    </source>
</evidence>
<dbReference type="Gene3D" id="3.40.630.30">
    <property type="match status" value="1"/>
</dbReference>
<dbReference type="SUPFAM" id="SSF55729">
    <property type="entry name" value="Acyl-CoA N-acyltransferases (Nat)"/>
    <property type="match status" value="1"/>
</dbReference>
<dbReference type="PANTHER" id="PTHR43233">
    <property type="entry name" value="FAMILY N-ACETYLTRANSFERASE, PUTATIVE (AFU_ORTHOLOGUE AFUA_6G03350)-RELATED"/>
    <property type="match status" value="1"/>
</dbReference>
<gene>
    <name evidence="1" type="ORF">ACFO8Q_10545</name>
</gene>
<reference evidence="2" key="1">
    <citation type="journal article" date="2019" name="Int. J. Syst. Evol. Microbiol.">
        <title>The Global Catalogue of Microorganisms (GCM) 10K type strain sequencing project: providing services to taxonomists for standard genome sequencing and annotation.</title>
        <authorList>
            <consortium name="The Broad Institute Genomics Platform"/>
            <consortium name="The Broad Institute Genome Sequencing Center for Infectious Disease"/>
            <person name="Wu L."/>
            <person name="Ma J."/>
        </authorList>
    </citation>
    <scope>NUCLEOTIDE SEQUENCE [LARGE SCALE GENOMIC DNA]</scope>
    <source>
        <strain evidence="2">WYCCWR 12678</strain>
    </source>
</reference>
<dbReference type="PANTHER" id="PTHR43233:SF1">
    <property type="entry name" value="FAMILY N-ACETYLTRANSFERASE, PUTATIVE (AFU_ORTHOLOGUE AFUA_6G03350)-RELATED"/>
    <property type="match status" value="1"/>
</dbReference>
<sequence length="79" mass="8942">MIFNYLNKESYWAKGIPKEIVQKSVANSSLCFGVYKGHPDQEEAKQIGFARVITDFATFAYLADVFILEPYRGEGCRNG</sequence>
<organism evidence="1 2">
    <name type="scientific">Effusibacillus consociatus</name>
    <dbReference type="NCBI Taxonomy" id="1117041"/>
    <lineage>
        <taxon>Bacteria</taxon>
        <taxon>Bacillati</taxon>
        <taxon>Bacillota</taxon>
        <taxon>Bacilli</taxon>
        <taxon>Bacillales</taxon>
        <taxon>Alicyclobacillaceae</taxon>
        <taxon>Effusibacillus</taxon>
    </lineage>
</organism>
<keyword evidence="2" id="KW-1185">Reference proteome</keyword>
<comment type="caution">
    <text evidence="1">The sequence shown here is derived from an EMBL/GenBank/DDBJ whole genome shotgun (WGS) entry which is preliminary data.</text>
</comment>
<dbReference type="EMBL" id="JBHSHC010000088">
    <property type="protein sequence ID" value="MFC4767797.1"/>
    <property type="molecule type" value="Genomic_DNA"/>
</dbReference>
<evidence type="ECO:0000313" key="2">
    <source>
        <dbReference type="Proteomes" id="UP001596002"/>
    </source>
</evidence>
<dbReference type="InterPro" id="IPR053144">
    <property type="entry name" value="Acetyltransferase_Butenolide"/>
</dbReference>